<evidence type="ECO:0000313" key="1">
    <source>
        <dbReference type="EMBL" id="MEQ2297518.1"/>
    </source>
</evidence>
<sequence>MQGSYCPKTKHQLIQANKERERNLEVGKSGYLYLGDDNEDKWHSPGEPDIEVQPPTFTLRHPSGHRLDTTKSWLPQTLLKLFFCASTIRIIISNTISNAQRTISAGKKFKSSPFTAEDFFVFLPSQFMLDWCRSPLEPTSGEQSGCSTSCFHANA</sequence>
<organism evidence="1 2">
    <name type="scientific">Ameca splendens</name>
    <dbReference type="NCBI Taxonomy" id="208324"/>
    <lineage>
        <taxon>Eukaryota</taxon>
        <taxon>Metazoa</taxon>
        <taxon>Chordata</taxon>
        <taxon>Craniata</taxon>
        <taxon>Vertebrata</taxon>
        <taxon>Euteleostomi</taxon>
        <taxon>Actinopterygii</taxon>
        <taxon>Neopterygii</taxon>
        <taxon>Teleostei</taxon>
        <taxon>Neoteleostei</taxon>
        <taxon>Acanthomorphata</taxon>
        <taxon>Ovalentaria</taxon>
        <taxon>Atherinomorphae</taxon>
        <taxon>Cyprinodontiformes</taxon>
        <taxon>Goodeidae</taxon>
        <taxon>Ameca</taxon>
    </lineage>
</organism>
<evidence type="ECO:0000313" key="2">
    <source>
        <dbReference type="Proteomes" id="UP001469553"/>
    </source>
</evidence>
<gene>
    <name evidence="1" type="ORF">AMECASPLE_035501</name>
</gene>
<dbReference type="EMBL" id="JAHRIP010042919">
    <property type="protein sequence ID" value="MEQ2297518.1"/>
    <property type="molecule type" value="Genomic_DNA"/>
</dbReference>
<keyword evidence="2" id="KW-1185">Reference proteome</keyword>
<name>A0ABV0YUG9_9TELE</name>
<accession>A0ABV0YUG9</accession>
<proteinExistence type="predicted"/>
<reference evidence="1 2" key="1">
    <citation type="submission" date="2021-06" db="EMBL/GenBank/DDBJ databases">
        <authorList>
            <person name="Palmer J.M."/>
        </authorList>
    </citation>
    <scope>NUCLEOTIDE SEQUENCE [LARGE SCALE GENOMIC DNA]</scope>
    <source>
        <strain evidence="1 2">AS_MEX2019</strain>
        <tissue evidence="1">Muscle</tissue>
    </source>
</reference>
<dbReference type="Proteomes" id="UP001469553">
    <property type="component" value="Unassembled WGS sequence"/>
</dbReference>
<protein>
    <submittedName>
        <fullName evidence="1">Uncharacterized protein</fullName>
    </submittedName>
</protein>
<comment type="caution">
    <text evidence="1">The sequence shown here is derived from an EMBL/GenBank/DDBJ whole genome shotgun (WGS) entry which is preliminary data.</text>
</comment>